<organism evidence="1 2">
    <name type="scientific">Lachnoanaerobaculum saburreum</name>
    <dbReference type="NCBI Taxonomy" id="467210"/>
    <lineage>
        <taxon>Bacteria</taxon>
        <taxon>Bacillati</taxon>
        <taxon>Bacillota</taxon>
        <taxon>Clostridia</taxon>
        <taxon>Lachnospirales</taxon>
        <taxon>Lachnospiraceae</taxon>
        <taxon>Lachnoanaerobaculum</taxon>
    </lineage>
</organism>
<evidence type="ECO:0000313" key="1">
    <source>
        <dbReference type="EMBL" id="KXB60588.1"/>
    </source>
</evidence>
<protein>
    <recommendedName>
        <fullName evidence="3">Zinc-ribbon domain-containing protein</fullName>
    </recommendedName>
</protein>
<keyword evidence="2" id="KW-1185">Reference proteome</keyword>
<accession>A0A133ZYR0</accession>
<sequence>MKKSKNYQKIISQLEDLYVHVSDMAKIDDDGSNSVWIKDKKALQEAIGIIDDYEKATEQASLLVQRYEVGASVVHRDMDIYVCPNCGRRAKLNHAYCHWCGKKLLWNSIPASHRKVKKKK</sequence>
<dbReference type="OrthoDB" id="2066530at2"/>
<dbReference type="PATRIC" id="fig|467210.3.peg.364"/>
<reference evidence="2" key="1">
    <citation type="submission" date="2016-01" db="EMBL/GenBank/DDBJ databases">
        <authorList>
            <person name="Mitreva M."/>
            <person name="Pepin K.H."/>
            <person name="Mihindukulasuriya K.A."/>
            <person name="Fulton R."/>
            <person name="Fronick C."/>
            <person name="O'Laughlin M."/>
            <person name="Miner T."/>
            <person name="Herter B."/>
            <person name="Rosa B.A."/>
            <person name="Cordes M."/>
            <person name="Tomlinson C."/>
            <person name="Wollam A."/>
            <person name="Palsikar V.B."/>
            <person name="Mardis E.R."/>
            <person name="Wilson R.K."/>
        </authorList>
    </citation>
    <scope>NUCLEOTIDE SEQUENCE [LARGE SCALE GENOMIC DNA]</scope>
    <source>
        <strain evidence="2">DNF00896</strain>
    </source>
</reference>
<dbReference type="Proteomes" id="UP000070394">
    <property type="component" value="Unassembled WGS sequence"/>
</dbReference>
<gene>
    <name evidence="1" type="ORF">HMPREF1866_00369</name>
</gene>
<comment type="caution">
    <text evidence="1">The sequence shown here is derived from an EMBL/GenBank/DDBJ whole genome shotgun (WGS) entry which is preliminary data.</text>
</comment>
<dbReference type="AlphaFoldDB" id="A0A133ZYR0"/>
<name>A0A133ZYR0_9FIRM</name>
<evidence type="ECO:0000313" key="2">
    <source>
        <dbReference type="Proteomes" id="UP000070394"/>
    </source>
</evidence>
<dbReference type="STRING" id="467210.HMPREF1866_00369"/>
<dbReference type="EMBL" id="LSDA01000011">
    <property type="protein sequence ID" value="KXB60588.1"/>
    <property type="molecule type" value="Genomic_DNA"/>
</dbReference>
<proteinExistence type="predicted"/>
<dbReference type="RefSeq" id="WP_060930340.1">
    <property type="nucleotide sequence ID" value="NZ_KQ959775.1"/>
</dbReference>
<evidence type="ECO:0008006" key="3">
    <source>
        <dbReference type="Google" id="ProtNLM"/>
    </source>
</evidence>